<evidence type="ECO:0000313" key="1">
    <source>
        <dbReference type="EMBL" id="KYN11871.1"/>
    </source>
</evidence>
<sequence>AADLTTAATAAALLDAMQIKGFISAVARNGAYGNADVTRSRAPELLGENAHTPFPCTHFHSRAQVVRRGGQKTSPFFFYGSLLGFPTQGGTLQKSLNTRFSETQAGLLYERLNVPNNLSLLCGSPLAGGVPTSFHQDTAWAANTVEGKRGSSPRRATAALRR</sequence>
<dbReference type="Proteomes" id="UP000078492">
    <property type="component" value="Unassembled WGS sequence"/>
</dbReference>
<reference evidence="1 2" key="1">
    <citation type="submission" date="2015-09" db="EMBL/GenBank/DDBJ databases">
        <title>Trachymyrmex cornetzi WGS genome.</title>
        <authorList>
            <person name="Nygaard S."/>
            <person name="Hu H."/>
            <person name="Boomsma J."/>
            <person name="Zhang G."/>
        </authorList>
    </citation>
    <scope>NUCLEOTIDE SEQUENCE [LARGE SCALE GENOMIC DNA]</scope>
    <source>
        <strain evidence="1">Tcor2-1</strain>
        <tissue evidence="1">Whole body</tissue>
    </source>
</reference>
<dbReference type="AlphaFoldDB" id="A0A195DGA1"/>
<dbReference type="EMBL" id="KQ980886">
    <property type="protein sequence ID" value="KYN11871.1"/>
    <property type="molecule type" value="Genomic_DNA"/>
</dbReference>
<name>A0A195DGA1_9HYME</name>
<evidence type="ECO:0000313" key="2">
    <source>
        <dbReference type="Proteomes" id="UP000078492"/>
    </source>
</evidence>
<organism evidence="1 2">
    <name type="scientific">Trachymyrmex cornetzi</name>
    <dbReference type="NCBI Taxonomy" id="471704"/>
    <lineage>
        <taxon>Eukaryota</taxon>
        <taxon>Metazoa</taxon>
        <taxon>Ecdysozoa</taxon>
        <taxon>Arthropoda</taxon>
        <taxon>Hexapoda</taxon>
        <taxon>Insecta</taxon>
        <taxon>Pterygota</taxon>
        <taxon>Neoptera</taxon>
        <taxon>Endopterygota</taxon>
        <taxon>Hymenoptera</taxon>
        <taxon>Apocrita</taxon>
        <taxon>Aculeata</taxon>
        <taxon>Formicoidea</taxon>
        <taxon>Formicidae</taxon>
        <taxon>Myrmicinae</taxon>
        <taxon>Trachymyrmex</taxon>
    </lineage>
</organism>
<proteinExistence type="predicted"/>
<protein>
    <submittedName>
        <fullName evidence="1">Uncharacterized protein</fullName>
    </submittedName>
</protein>
<keyword evidence="2" id="KW-1185">Reference proteome</keyword>
<feature type="non-terminal residue" evidence="1">
    <location>
        <position position="1"/>
    </location>
</feature>
<gene>
    <name evidence="1" type="ORF">ALC57_16012</name>
</gene>
<accession>A0A195DGA1</accession>